<reference evidence="3" key="1">
    <citation type="submission" date="2017-05" db="EMBL/GenBank/DDBJ databases">
        <title>Dechlorination kinetics govern the competition between two new strains of the genus Sulfurospirillum.</title>
        <authorList>
            <person name="Buttet G.F."/>
            <person name="Murray A.M."/>
            <person name="Goris T."/>
            <person name="Burion M."/>
            <person name="Lin B."/>
            <person name="Rolle M."/>
            <person name="Maillard J."/>
        </authorList>
    </citation>
    <scope>NUCLEOTIDE SEQUENCE [LARGE SCALE GENOMIC DNA]</scope>
    <source>
        <strain evidence="3">SL2-1</strain>
    </source>
</reference>
<dbReference type="EMBL" id="CP021416">
    <property type="protein sequence ID" value="ARU49835.1"/>
    <property type="molecule type" value="Genomic_DNA"/>
</dbReference>
<dbReference type="PROSITE" id="PS51318">
    <property type="entry name" value="TAT"/>
    <property type="match status" value="1"/>
</dbReference>
<dbReference type="NCBIfam" id="TIGR01409">
    <property type="entry name" value="TAT_signal_seq"/>
    <property type="match status" value="1"/>
</dbReference>
<dbReference type="InterPro" id="IPR006311">
    <property type="entry name" value="TAT_signal"/>
</dbReference>
<dbReference type="Proteomes" id="UP000196005">
    <property type="component" value="Chromosome"/>
</dbReference>
<accession>A0A1Y0HRB0</accession>
<evidence type="ECO:0000313" key="3">
    <source>
        <dbReference type="Proteomes" id="UP000196005"/>
    </source>
</evidence>
<proteinExistence type="predicted"/>
<dbReference type="AlphaFoldDB" id="A0A1Y0HRB0"/>
<dbReference type="KEGG" id="suls:Sdiek1_2687"/>
<evidence type="ECO:0000313" key="2">
    <source>
        <dbReference type="EMBL" id="ARU49835.1"/>
    </source>
</evidence>
<protein>
    <submittedName>
        <fullName evidence="2">Uncharacterized protein</fullName>
    </submittedName>
</protein>
<keyword evidence="3" id="KW-1185">Reference proteome</keyword>
<organism evidence="2 3">
    <name type="scientific">Sulfurospirillum diekertiae</name>
    <dbReference type="NCBI Taxonomy" id="1854492"/>
    <lineage>
        <taxon>Bacteria</taxon>
        <taxon>Pseudomonadati</taxon>
        <taxon>Campylobacterota</taxon>
        <taxon>Epsilonproteobacteria</taxon>
        <taxon>Campylobacterales</taxon>
        <taxon>Sulfurospirillaceae</taxon>
        <taxon>Sulfurospirillum</taxon>
    </lineage>
</organism>
<dbReference type="InterPro" id="IPR019546">
    <property type="entry name" value="TAT_signal_bac_arc"/>
</dbReference>
<name>A0A1Y0HRB0_9BACT</name>
<dbReference type="OrthoDB" id="5373165at2"/>
<sequence length="67" mass="7119">MQDQRRSFLKKTLGASAVVAAVGVSAIANENGAKIAGSNGVVKGHSKKKEILYKKTANWDAYYHAAV</sequence>
<dbReference type="RefSeq" id="WP_087439912.1">
    <property type="nucleotide sequence ID" value="NZ_CP021416.1"/>
</dbReference>
<evidence type="ECO:0000256" key="1">
    <source>
        <dbReference type="ARBA" id="ARBA00022505"/>
    </source>
</evidence>
<keyword evidence="1" id="KW-0500">Molybdenum</keyword>
<gene>
    <name evidence="2" type="ORF">Sdiek1_2687</name>
</gene>